<keyword evidence="1" id="KW-0472">Membrane</keyword>
<feature type="transmembrane region" description="Helical" evidence="1">
    <location>
        <begin position="146"/>
        <end position="164"/>
    </location>
</feature>
<dbReference type="AlphaFoldDB" id="A0AAW0D5W0"/>
<evidence type="ECO:0000313" key="3">
    <source>
        <dbReference type="EMBL" id="KAK7046319.1"/>
    </source>
</evidence>
<evidence type="ECO:0000259" key="2">
    <source>
        <dbReference type="Pfam" id="PF20152"/>
    </source>
</evidence>
<dbReference type="Pfam" id="PF20152">
    <property type="entry name" value="DUF6534"/>
    <property type="match status" value="1"/>
</dbReference>
<feature type="transmembrane region" description="Helical" evidence="1">
    <location>
        <begin position="78"/>
        <end position="95"/>
    </location>
</feature>
<feature type="domain" description="DUF6534" evidence="2">
    <location>
        <begin position="150"/>
        <end position="239"/>
    </location>
</feature>
<proteinExistence type="predicted"/>
<feature type="transmembrane region" description="Helical" evidence="1">
    <location>
        <begin position="6"/>
        <end position="22"/>
    </location>
</feature>
<accession>A0AAW0D5W0</accession>
<feature type="non-terminal residue" evidence="3">
    <location>
        <position position="1"/>
    </location>
</feature>
<dbReference type="PANTHER" id="PTHR40465">
    <property type="entry name" value="CHROMOSOME 1, WHOLE GENOME SHOTGUN SEQUENCE"/>
    <property type="match status" value="1"/>
</dbReference>
<feature type="transmembrane region" description="Helical" evidence="1">
    <location>
        <begin position="107"/>
        <end position="126"/>
    </location>
</feature>
<keyword evidence="1" id="KW-1133">Transmembrane helix</keyword>
<gene>
    <name evidence="3" type="ORF">R3P38DRAFT_2507608</name>
</gene>
<comment type="caution">
    <text evidence="3">The sequence shown here is derived from an EMBL/GenBank/DDBJ whole genome shotgun (WGS) entry which is preliminary data.</text>
</comment>
<name>A0AAW0D5W0_9AGAR</name>
<feature type="transmembrane region" description="Helical" evidence="1">
    <location>
        <begin position="34"/>
        <end position="58"/>
    </location>
</feature>
<dbReference type="EMBL" id="JAWWNJ010000010">
    <property type="protein sequence ID" value="KAK7046319.1"/>
    <property type="molecule type" value="Genomic_DNA"/>
</dbReference>
<evidence type="ECO:0000256" key="1">
    <source>
        <dbReference type="SAM" id="Phobius"/>
    </source>
</evidence>
<dbReference type="Proteomes" id="UP001362999">
    <property type="component" value="Unassembled WGS sequence"/>
</dbReference>
<dbReference type="PANTHER" id="PTHR40465:SF1">
    <property type="entry name" value="DUF6534 DOMAIN-CONTAINING PROTEIN"/>
    <property type="match status" value="1"/>
</dbReference>
<organism evidence="3 4">
    <name type="scientific">Favolaschia claudopus</name>
    <dbReference type="NCBI Taxonomy" id="2862362"/>
    <lineage>
        <taxon>Eukaryota</taxon>
        <taxon>Fungi</taxon>
        <taxon>Dikarya</taxon>
        <taxon>Basidiomycota</taxon>
        <taxon>Agaricomycotina</taxon>
        <taxon>Agaricomycetes</taxon>
        <taxon>Agaricomycetidae</taxon>
        <taxon>Agaricales</taxon>
        <taxon>Marasmiineae</taxon>
        <taxon>Mycenaceae</taxon>
        <taxon>Favolaschia</taxon>
    </lineage>
</organism>
<feature type="transmembrane region" description="Helical" evidence="1">
    <location>
        <begin position="184"/>
        <end position="209"/>
    </location>
</feature>
<dbReference type="InterPro" id="IPR045339">
    <property type="entry name" value="DUF6534"/>
</dbReference>
<reference evidence="3 4" key="1">
    <citation type="journal article" date="2024" name="J Genomics">
        <title>Draft genome sequencing and assembly of Favolaschia claudopus CIRM-BRFM 2984 isolated from oak limbs.</title>
        <authorList>
            <person name="Navarro D."/>
            <person name="Drula E."/>
            <person name="Chaduli D."/>
            <person name="Cazenave R."/>
            <person name="Ahrendt S."/>
            <person name="Wang J."/>
            <person name="Lipzen A."/>
            <person name="Daum C."/>
            <person name="Barry K."/>
            <person name="Grigoriev I.V."/>
            <person name="Favel A."/>
            <person name="Rosso M.N."/>
            <person name="Martin F."/>
        </authorList>
    </citation>
    <scope>NUCLEOTIDE SEQUENCE [LARGE SCALE GENOMIC DNA]</scope>
    <source>
        <strain evidence="3 4">CIRM-BRFM 2984</strain>
    </source>
</reference>
<protein>
    <recommendedName>
        <fullName evidence="2">DUF6534 domain-containing protein</fullName>
    </recommendedName>
</protein>
<sequence>VIGELLGTYLFGILTVQLYLYHLNFLRDTPYIKFLVYSVFTIDLAATVMCFADAYHWFASGYGNLLALNDIWLSGFDTPMLGAWLAAIVQCFYAYRLWTINKYTLPVVIIVVGGALAQVIAGIYGAVLAHRAVTFAAAGPRVLNAAYVPAAVDVLIAITMTIILMRSRSNIHAHAHTKFIVKKIINLTVETNLLSSTLAVLTVILLVGVPGTNYFTAPSIMLGKIYSNSLLLMLNNRKYISNESTTTRSGGSDSRGGTFLQLSKFRAATRDGVRVDQEVNISQSMDTSTVKSKGSEVIRRVLLSADPKLNVCFTAELGMTVGGLIE</sequence>
<keyword evidence="1" id="KW-0812">Transmembrane</keyword>
<evidence type="ECO:0000313" key="4">
    <source>
        <dbReference type="Proteomes" id="UP001362999"/>
    </source>
</evidence>
<keyword evidence="4" id="KW-1185">Reference proteome</keyword>